<dbReference type="KEGG" id="mtr:25499818"/>
<dbReference type="GO" id="GO:0008104">
    <property type="term" value="P:intracellular protein localization"/>
    <property type="evidence" value="ECO:0000318"/>
    <property type="project" value="GO_Central"/>
</dbReference>
<proteinExistence type="inferred from homology"/>
<dbReference type="InterPro" id="IPR042277">
    <property type="entry name" value="IST1-like"/>
</dbReference>
<keyword evidence="6" id="KW-1185">Reference proteome</keyword>
<sequence length="440" mass="51322">MGLIGKSFTSKLKNLTSLAISRIAILKNHRKARDSYAYFDVSQLLKLDYHDQALVRVEHWIVEQNMLDAFDMIEVYCNVLKERAQVLENNKECPFELKEATCSLIFASSRCGEFPELHKIQEILTSKFGREFADHAIELHKNNEVNSKMIQKLSSKHPTMEIKMNALMKIATDIGVTLPFEKDPTLTNKDKLNFDQRQHEVETKNGSSVDDAKHEEDNRHDPTQNLIELETKKCSSVEENNQHDHDHDQNVIEDKNLFDVNEERRRNKYAAAAVLQALELASFEISKYSNHKQKDVVIPKRNYIIDLNEKLEGKEIKKHYAWKEESQLSQNLKDDMITLESATNLVSKEKVKENTNRESSMLDKLRSFKSLNDNNDDKSEFHAVGENEKMSEERANPFSQAIRWNPQRSQTNPTNRTYFPKKIHTHHQHLDWKMMSVRTR</sequence>
<dbReference type="EnsemblPlants" id="KEH21497">
    <property type="protein sequence ID" value="KEH21497"/>
    <property type="gene ID" value="MTR_7g407010"/>
</dbReference>
<dbReference type="AlphaFoldDB" id="A0A072TVN0"/>
<evidence type="ECO:0000256" key="1">
    <source>
        <dbReference type="ARBA" id="ARBA00005536"/>
    </source>
</evidence>
<reference evidence="5" key="3">
    <citation type="submission" date="2015-04" db="UniProtKB">
        <authorList>
            <consortium name="EnsemblPlants"/>
        </authorList>
    </citation>
    <scope>IDENTIFICATION</scope>
    <source>
        <strain evidence="5">cv. Jemalong A17</strain>
    </source>
</reference>
<dbReference type="Gramene" id="rna38084">
    <property type="protein sequence ID" value="RHN44036.1"/>
    <property type="gene ID" value="gene38084"/>
</dbReference>
<feature type="compositionally biased region" description="Basic and acidic residues" evidence="2">
    <location>
        <begin position="185"/>
        <end position="203"/>
    </location>
</feature>
<dbReference type="PANTHER" id="PTHR12161">
    <property type="entry name" value="IST1 FAMILY MEMBER"/>
    <property type="match status" value="1"/>
</dbReference>
<dbReference type="PANTHER" id="PTHR12161:SF87">
    <property type="entry name" value="VACUOLAR PROTEIN SORTING-ASSOCIATED PROTEIN IST1-RELATED"/>
    <property type="match status" value="1"/>
</dbReference>
<protein>
    <submittedName>
        <fullName evidence="4">Putative vacuolar protein sorting-associated protein Ist1</fullName>
    </submittedName>
    <submittedName>
        <fullName evidence="3">Regulator of Vps4 activity in the MVB pathway protein</fullName>
    </submittedName>
</protein>
<dbReference type="Gene3D" id="1.20.1260.60">
    <property type="entry name" value="Vacuolar protein sorting-associated protein Ist1"/>
    <property type="match status" value="1"/>
</dbReference>
<dbReference type="EMBL" id="CM001223">
    <property type="protein sequence ID" value="KEH21497.1"/>
    <property type="molecule type" value="Genomic_DNA"/>
</dbReference>
<dbReference type="InterPro" id="IPR005061">
    <property type="entry name" value="Ist1"/>
</dbReference>
<gene>
    <name evidence="5" type="primary">25499818</name>
    <name evidence="3" type="ordered locus">MTR_7g407010</name>
    <name evidence="4" type="ORF">MtrunA17_Chr7g0214961</name>
</gene>
<evidence type="ECO:0000256" key="2">
    <source>
        <dbReference type="SAM" id="MobiDB-lite"/>
    </source>
</evidence>
<dbReference type="STRING" id="3880.A0A072TVN0"/>
<dbReference type="Proteomes" id="UP000002051">
    <property type="component" value="Unassembled WGS sequence"/>
</dbReference>
<dbReference type="Proteomes" id="UP000265566">
    <property type="component" value="Chromosome 7"/>
</dbReference>
<accession>A0A072TVN0</accession>
<name>A0A072TVN0_MEDTR</name>
<feature type="region of interest" description="Disordered" evidence="2">
    <location>
        <begin position="185"/>
        <end position="225"/>
    </location>
</feature>
<evidence type="ECO:0000313" key="3">
    <source>
        <dbReference type="EMBL" id="KEH21497.1"/>
    </source>
</evidence>
<evidence type="ECO:0000313" key="4">
    <source>
        <dbReference type="EMBL" id="RHN44036.1"/>
    </source>
</evidence>
<dbReference type="OrthoDB" id="29853at2759"/>
<reference evidence="3 6" key="2">
    <citation type="journal article" date="2014" name="BMC Genomics">
        <title>An improved genome release (version Mt4.0) for the model legume Medicago truncatula.</title>
        <authorList>
            <person name="Tang H."/>
            <person name="Krishnakumar V."/>
            <person name="Bidwell S."/>
            <person name="Rosen B."/>
            <person name="Chan A."/>
            <person name="Zhou S."/>
            <person name="Gentzbittel L."/>
            <person name="Childs K.L."/>
            <person name="Yandell M."/>
            <person name="Gundlach H."/>
            <person name="Mayer K.F."/>
            <person name="Schwartz D.C."/>
            <person name="Town C.D."/>
        </authorList>
    </citation>
    <scope>GENOME REANNOTATION</scope>
    <source>
        <strain evidence="3">A17</strain>
        <strain evidence="5 6">cv. Jemalong A17</strain>
    </source>
</reference>
<evidence type="ECO:0000313" key="6">
    <source>
        <dbReference type="Proteomes" id="UP000002051"/>
    </source>
</evidence>
<feature type="compositionally biased region" description="Basic and acidic residues" evidence="2">
    <location>
        <begin position="210"/>
        <end position="222"/>
    </location>
</feature>
<organism evidence="3 6">
    <name type="scientific">Medicago truncatula</name>
    <name type="common">Barrel medic</name>
    <name type="synonym">Medicago tribuloides</name>
    <dbReference type="NCBI Taxonomy" id="3880"/>
    <lineage>
        <taxon>Eukaryota</taxon>
        <taxon>Viridiplantae</taxon>
        <taxon>Streptophyta</taxon>
        <taxon>Embryophyta</taxon>
        <taxon>Tracheophyta</taxon>
        <taxon>Spermatophyta</taxon>
        <taxon>Magnoliopsida</taxon>
        <taxon>eudicotyledons</taxon>
        <taxon>Gunneridae</taxon>
        <taxon>Pentapetalae</taxon>
        <taxon>rosids</taxon>
        <taxon>fabids</taxon>
        <taxon>Fabales</taxon>
        <taxon>Fabaceae</taxon>
        <taxon>Papilionoideae</taxon>
        <taxon>50 kb inversion clade</taxon>
        <taxon>NPAAA clade</taxon>
        <taxon>Hologalegina</taxon>
        <taxon>IRL clade</taxon>
        <taxon>Trifolieae</taxon>
        <taxon>Medicago</taxon>
    </lineage>
</organism>
<dbReference type="FunFam" id="1.20.1260.60:FF:000002">
    <property type="entry name" value="Vacuolar protein sorting-associated protein IST1"/>
    <property type="match status" value="1"/>
</dbReference>
<dbReference type="GO" id="GO:0015031">
    <property type="term" value="P:protein transport"/>
    <property type="evidence" value="ECO:0007669"/>
    <property type="project" value="InterPro"/>
</dbReference>
<dbReference type="Pfam" id="PF03398">
    <property type="entry name" value="Ist1"/>
    <property type="match status" value="1"/>
</dbReference>
<dbReference type="HOGENOM" id="CLU_033759_1_0_1"/>
<reference evidence="4" key="4">
    <citation type="journal article" date="2018" name="Nat. Plants">
        <title>Whole-genome landscape of Medicago truncatula symbiotic genes.</title>
        <authorList>
            <person name="Pecrix Y."/>
            <person name="Gamas P."/>
            <person name="Carrere S."/>
        </authorList>
    </citation>
    <scope>NUCLEOTIDE SEQUENCE</scope>
    <source>
        <tissue evidence="4">Leaves</tissue>
    </source>
</reference>
<reference evidence="3 6" key="1">
    <citation type="journal article" date="2011" name="Nature">
        <title>The Medicago genome provides insight into the evolution of rhizobial symbioses.</title>
        <authorList>
            <person name="Young N.D."/>
            <person name="Debelle F."/>
            <person name="Oldroyd G.E."/>
            <person name="Geurts R."/>
            <person name="Cannon S.B."/>
            <person name="Udvardi M.K."/>
            <person name="Benedito V.A."/>
            <person name="Mayer K.F."/>
            <person name="Gouzy J."/>
            <person name="Schoof H."/>
            <person name="Van de Peer Y."/>
            <person name="Proost S."/>
            <person name="Cook D.R."/>
            <person name="Meyers B.C."/>
            <person name="Spannagl M."/>
            <person name="Cheung F."/>
            <person name="De Mita S."/>
            <person name="Krishnakumar V."/>
            <person name="Gundlach H."/>
            <person name="Zhou S."/>
            <person name="Mudge J."/>
            <person name="Bharti A.K."/>
            <person name="Murray J.D."/>
            <person name="Naoumkina M.A."/>
            <person name="Rosen B."/>
            <person name="Silverstein K.A."/>
            <person name="Tang H."/>
            <person name="Rombauts S."/>
            <person name="Zhao P.X."/>
            <person name="Zhou P."/>
            <person name="Barbe V."/>
            <person name="Bardou P."/>
            <person name="Bechner M."/>
            <person name="Bellec A."/>
            <person name="Berger A."/>
            <person name="Berges H."/>
            <person name="Bidwell S."/>
            <person name="Bisseling T."/>
            <person name="Choisne N."/>
            <person name="Couloux A."/>
            <person name="Denny R."/>
            <person name="Deshpande S."/>
            <person name="Dai X."/>
            <person name="Doyle J.J."/>
            <person name="Dudez A.M."/>
            <person name="Farmer A.D."/>
            <person name="Fouteau S."/>
            <person name="Franken C."/>
            <person name="Gibelin C."/>
            <person name="Gish J."/>
            <person name="Goldstein S."/>
            <person name="Gonzalez A.J."/>
            <person name="Green P.J."/>
            <person name="Hallab A."/>
            <person name="Hartog M."/>
            <person name="Hua A."/>
            <person name="Humphray S.J."/>
            <person name="Jeong D.H."/>
            <person name="Jing Y."/>
            <person name="Jocker A."/>
            <person name="Kenton S.M."/>
            <person name="Kim D.J."/>
            <person name="Klee K."/>
            <person name="Lai H."/>
            <person name="Lang C."/>
            <person name="Lin S."/>
            <person name="Macmil S.L."/>
            <person name="Magdelenat G."/>
            <person name="Matthews L."/>
            <person name="McCorrison J."/>
            <person name="Monaghan E.L."/>
            <person name="Mun J.H."/>
            <person name="Najar F.Z."/>
            <person name="Nicholson C."/>
            <person name="Noirot C."/>
            <person name="O'Bleness M."/>
            <person name="Paule C.R."/>
            <person name="Poulain J."/>
            <person name="Prion F."/>
            <person name="Qin B."/>
            <person name="Qu C."/>
            <person name="Retzel E.F."/>
            <person name="Riddle C."/>
            <person name="Sallet E."/>
            <person name="Samain S."/>
            <person name="Samson N."/>
            <person name="Sanders I."/>
            <person name="Saurat O."/>
            <person name="Scarpelli C."/>
            <person name="Schiex T."/>
            <person name="Segurens B."/>
            <person name="Severin A.J."/>
            <person name="Sherrier D.J."/>
            <person name="Shi R."/>
            <person name="Sims S."/>
            <person name="Singer S.R."/>
            <person name="Sinharoy S."/>
            <person name="Sterck L."/>
            <person name="Viollet A."/>
            <person name="Wang B.B."/>
            <person name="Wang K."/>
            <person name="Wang M."/>
            <person name="Wang X."/>
            <person name="Warfsmann J."/>
            <person name="Weissenbach J."/>
            <person name="White D.D."/>
            <person name="White J.D."/>
            <person name="Wiley G.B."/>
            <person name="Wincker P."/>
            <person name="Xing Y."/>
            <person name="Yang L."/>
            <person name="Yao Z."/>
            <person name="Ying F."/>
            <person name="Zhai J."/>
            <person name="Zhou L."/>
            <person name="Zuber A."/>
            <person name="Denarie J."/>
            <person name="Dixon R.A."/>
            <person name="May G.D."/>
            <person name="Schwartz D.C."/>
            <person name="Rogers J."/>
            <person name="Quetier F."/>
            <person name="Town C.D."/>
            <person name="Roe B.A."/>
        </authorList>
    </citation>
    <scope>NUCLEOTIDE SEQUENCE [LARGE SCALE GENOMIC DNA]</scope>
    <source>
        <strain evidence="3">A17</strain>
        <strain evidence="5 6">cv. Jemalong A17</strain>
    </source>
</reference>
<comment type="similarity">
    <text evidence="1">Belongs to the IST1 family.</text>
</comment>
<evidence type="ECO:0000313" key="5">
    <source>
        <dbReference type="EnsemblPlants" id="KEH21497"/>
    </source>
</evidence>
<dbReference type="EMBL" id="PSQE01000007">
    <property type="protein sequence ID" value="RHN44036.1"/>
    <property type="molecule type" value="Genomic_DNA"/>
</dbReference>